<dbReference type="OrthoDB" id="9807800at2"/>
<name>A0A2P8DDS5_9ACTN</name>
<dbReference type="InterPro" id="IPR039422">
    <property type="entry name" value="MarR/SlyA-like"/>
</dbReference>
<dbReference type="Pfam" id="PF12802">
    <property type="entry name" value="MarR_2"/>
    <property type="match status" value="1"/>
</dbReference>
<accession>A0A2P8DDS5</accession>
<proteinExistence type="predicted"/>
<evidence type="ECO:0000313" key="2">
    <source>
        <dbReference type="EMBL" id="PSK95383.1"/>
    </source>
</evidence>
<evidence type="ECO:0000313" key="3">
    <source>
        <dbReference type="Proteomes" id="UP000240542"/>
    </source>
</evidence>
<feature type="domain" description="HTH marR-type" evidence="1">
    <location>
        <begin position="9"/>
        <end position="143"/>
    </location>
</feature>
<evidence type="ECO:0000259" key="1">
    <source>
        <dbReference type="PROSITE" id="PS50995"/>
    </source>
</evidence>
<dbReference type="RefSeq" id="WP_106584729.1">
    <property type="nucleotide sequence ID" value="NZ_PYGA01000015.1"/>
</dbReference>
<protein>
    <submittedName>
        <fullName evidence="2">MarR family transcriptional regulator</fullName>
    </submittedName>
</protein>
<dbReference type="SMART" id="SM00347">
    <property type="entry name" value="HTH_MARR"/>
    <property type="match status" value="1"/>
</dbReference>
<gene>
    <name evidence="2" type="ORF">CLV63_11543</name>
</gene>
<dbReference type="PANTHER" id="PTHR33164:SF57">
    <property type="entry name" value="MARR-FAMILY TRANSCRIPTIONAL REGULATOR"/>
    <property type="match status" value="1"/>
</dbReference>
<organism evidence="2 3">
    <name type="scientific">Murinocardiopsis flavida</name>
    <dbReference type="NCBI Taxonomy" id="645275"/>
    <lineage>
        <taxon>Bacteria</taxon>
        <taxon>Bacillati</taxon>
        <taxon>Actinomycetota</taxon>
        <taxon>Actinomycetes</taxon>
        <taxon>Streptosporangiales</taxon>
        <taxon>Nocardiopsidaceae</taxon>
        <taxon>Murinocardiopsis</taxon>
    </lineage>
</organism>
<dbReference type="SUPFAM" id="SSF46785">
    <property type="entry name" value="Winged helix' DNA-binding domain"/>
    <property type="match status" value="1"/>
</dbReference>
<dbReference type="InterPro" id="IPR036390">
    <property type="entry name" value="WH_DNA-bd_sf"/>
</dbReference>
<reference evidence="2 3" key="1">
    <citation type="submission" date="2018-03" db="EMBL/GenBank/DDBJ databases">
        <title>Genomic Encyclopedia of Archaeal and Bacterial Type Strains, Phase II (KMG-II): from individual species to whole genera.</title>
        <authorList>
            <person name="Goeker M."/>
        </authorList>
    </citation>
    <scope>NUCLEOTIDE SEQUENCE [LARGE SCALE GENOMIC DNA]</scope>
    <source>
        <strain evidence="2 3">DSM 45312</strain>
    </source>
</reference>
<dbReference type="GO" id="GO:0003700">
    <property type="term" value="F:DNA-binding transcription factor activity"/>
    <property type="evidence" value="ECO:0007669"/>
    <property type="project" value="InterPro"/>
</dbReference>
<dbReference type="Gene3D" id="1.10.10.10">
    <property type="entry name" value="Winged helix-like DNA-binding domain superfamily/Winged helix DNA-binding domain"/>
    <property type="match status" value="1"/>
</dbReference>
<dbReference type="AlphaFoldDB" id="A0A2P8DDS5"/>
<comment type="caution">
    <text evidence="2">The sequence shown here is derived from an EMBL/GenBank/DDBJ whole genome shotgun (WGS) entry which is preliminary data.</text>
</comment>
<dbReference type="PANTHER" id="PTHR33164">
    <property type="entry name" value="TRANSCRIPTIONAL REGULATOR, MARR FAMILY"/>
    <property type="match status" value="1"/>
</dbReference>
<dbReference type="InterPro" id="IPR036388">
    <property type="entry name" value="WH-like_DNA-bd_sf"/>
</dbReference>
<sequence length="160" mass="16913">MPESTADHPASLLKLLVQAAHAVELRLLAELPPGLSATVRPAHLTVFRHLAADGSRITDLAEAAGMTQQSMGELVTHLQRQGLVERRTDPRDRRARLVVCTPEGRAVLDSAAAAIAAIEDAFAERSGRPALADLKRLLGDLVAETAPPPRATAGAPRTDA</sequence>
<dbReference type="InterPro" id="IPR000835">
    <property type="entry name" value="HTH_MarR-typ"/>
</dbReference>
<dbReference type="GO" id="GO:0006950">
    <property type="term" value="P:response to stress"/>
    <property type="evidence" value="ECO:0007669"/>
    <property type="project" value="TreeGrafter"/>
</dbReference>
<keyword evidence="3" id="KW-1185">Reference proteome</keyword>
<dbReference type="PROSITE" id="PS50995">
    <property type="entry name" value="HTH_MARR_2"/>
    <property type="match status" value="1"/>
</dbReference>
<dbReference type="EMBL" id="PYGA01000015">
    <property type="protein sequence ID" value="PSK95383.1"/>
    <property type="molecule type" value="Genomic_DNA"/>
</dbReference>
<dbReference type="Proteomes" id="UP000240542">
    <property type="component" value="Unassembled WGS sequence"/>
</dbReference>